<protein>
    <submittedName>
        <fullName evidence="1">Uncharacterized protein</fullName>
    </submittedName>
</protein>
<dbReference type="EMBL" id="CAJOBR010008811">
    <property type="protein sequence ID" value="CAF4884499.1"/>
    <property type="molecule type" value="Genomic_DNA"/>
</dbReference>
<dbReference type="SUPFAM" id="SSF63882">
    <property type="entry name" value="MoeA N-terminal region -like"/>
    <property type="match status" value="1"/>
</dbReference>
<evidence type="ECO:0000313" key="2">
    <source>
        <dbReference type="Proteomes" id="UP000663848"/>
    </source>
</evidence>
<proteinExistence type="predicted"/>
<evidence type="ECO:0000313" key="1">
    <source>
        <dbReference type="EMBL" id="CAF4884499.1"/>
    </source>
</evidence>
<gene>
    <name evidence="1" type="ORF">QYT958_LOCUS29614</name>
</gene>
<dbReference type="Gene3D" id="3.90.105.10">
    <property type="entry name" value="Molybdopterin biosynthesis moea protein, domain 2"/>
    <property type="match status" value="1"/>
</dbReference>
<dbReference type="AlphaFoldDB" id="A0A821U5S4"/>
<comment type="caution">
    <text evidence="1">The sequence shown here is derived from an EMBL/GenBank/DDBJ whole genome shotgun (WGS) entry which is preliminary data.</text>
</comment>
<dbReference type="InterPro" id="IPR036135">
    <property type="entry name" value="MoeA_linker/N_sf"/>
</dbReference>
<sequence length="186" mass="20961">MIIQSETTRFTEMDGSAVGSERSWWFNPLPSSHHFSNIYMFSVTLSDNFSFIPVSTTCYDDPTKDYRGRAASNIVLDNQTHVMTSLKLCDELRSNLILKTGGTESVQMILHQKDIGDDIQIGELILQKNVRLGSAELGLLATIGLQIIHVFEKPRVVIPSTDSNKIILMSALKYTTCYLLSVWHYI</sequence>
<accession>A0A821U5S4</accession>
<name>A0A821U5S4_9BILA</name>
<organism evidence="1 2">
    <name type="scientific">Rotaria socialis</name>
    <dbReference type="NCBI Taxonomy" id="392032"/>
    <lineage>
        <taxon>Eukaryota</taxon>
        <taxon>Metazoa</taxon>
        <taxon>Spiralia</taxon>
        <taxon>Gnathifera</taxon>
        <taxon>Rotifera</taxon>
        <taxon>Eurotatoria</taxon>
        <taxon>Bdelloidea</taxon>
        <taxon>Philodinida</taxon>
        <taxon>Philodinidae</taxon>
        <taxon>Rotaria</taxon>
    </lineage>
</organism>
<reference evidence="1" key="1">
    <citation type="submission" date="2021-02" db="EMBL/GenBank/DDBJ databases">
        <authorList>
            <person name="Nowell W R."/>
        </authorList>
    </citation>
    <scope>NUCLEOTIDE SEQUENCE</scope>
</reference>
<dbReference type="GO" id="GO:0032324">
    <property type="term" value="P:molybdopterin cofactor biosynthetic process"/>
    <property type="evidence" value="ECO:0007669"/>
    <property type="project" value="InterPro"/>
</dbReference>
<dbReference type="Proteomes" id="UP000663848">
    <property type="component" value="Unassembled WGS sequence"/>
</dbReference>